<dbReference type="Proteomes" id="UP000279259">
    <property type="component" value="Unassembled WGS sequence"/>
</dbReference>
<proteinExistence type="predicted"/>
<evidence type="ECO:0000313" key="1">
    <source>
        <dbReference type="EMBL" id="RSH94710.1"/>
    </source>
</evidence>
<comment type="caution">
    <text evidence="1">The sequence shown here is derived from an EMBL/GenBank/DDBJ whole genome shotgun (WGS) entry which is preliminary data.</text>
</comment>
<sequence>MQTLTDEQAASLPAWLRALGEREKSLSLSRDGSSCEISLPVKFLATAADIFTQTITLPETNYGLDIDWESNSAGVPVIRWDRDSQVPAAESSNLFAKTVDHNDEYAIVTGKPHNPIEASDPSVYLTNHQDHRDQGVQWTLASVKVDGPSYMLLSLLSTGMSMPWITRFTFSRDSDAQGNQ</sequence>
<reference evidence="1 2" key="1">
    <citation type="submission" date="2018-11" db="EMBL/GenBank/DDBJ databases">
        <title>Genome sequence of Saitozyma podzolica DSM 27192.</title>
        <authorList>
            <person name="Aliyu H."/>
            <person name="Gorte O."/>
            <person name="Ochsenreither K."/>
        </authorList>
    </citation>
    <scope>NUCLEOTIDE SEQUENCE [LARGE SCALE GENOMIC DNA]</scope>
    <source>
        <strain evidence="1 2">DSM 27192</strain>
    </source>
</reference>
<organism evidence="1 2">
    <name type="scientific">Saitozyma podzolica</name>
    <dbReference type="NCBI Taxonomy" id="1890683"/>
    <lineage>
        <taxon>Eukaryota</taxon>
        <taxon>Fungi</taxon>
        <taxon>Dikarya</taxon>
        <taxon>Basidiomycota</taxon>
        <taxon>Agaricomycotina</taxon>
        <taxon>Tremellomycetes</taxon>
        <taxon>Tremellales</taxon>
        <taxon>Trimorphomycetaceae</taxon>
        <taxon>Saitozyma</taxon>
    </lineage>
</organism>
<gene>
    <name evidence="1" type="ORF">EHS25_004515</name>
</gene>
<evidence type="ECO:0000313" key="2">
    <source>
        <dbReference type="Proteomes" id="UP000279259"/>
    </source>
</evidence>
<dbReference type="EMBL" id="RSCD01000002">
    <property type="protein sequence ID" value="RSH94710.1"/>
    <property type="molecule type" value="Genomic_DNA"/>
</dbReference>
<name>A0A427YUA3_9TREE</name>
<protein>
    <submittedName>
        <fullName evidence="1">Uncharacterized protein</fullName>
    </submittedName>
</protein>
<accession>A0A427YUA3</accession>
<dbReference type="OrthoDB" id="10327613at2759"/>
<keyword evidence="2" id="KW-1185">Reference proteome</keyword>
<dbReference type="AlphaFoldDB" id="A0A427YUA3"/>